<dbReference type="PRINTS" id="PR01438">
    <property type="entry name" value="UNVRSLSTRESS"/>
</dbReference>
<name>A0A897NJS6_9EURY</name>
<dbReference type="InterPro" id="IPR006015">
    <property type="entry name" value="Universal_stress_UspA"/>
</dbReference>
<reference evidence="3" key="1">
    <citation type="submission" date="2020-11" db="EMBL/GenBank/DDBJ databases">
        <title>Carbohydrate-dependent, anaerobic sulfur respiration: A novel catabolism in halophilic archaea.</title>
        <authorList>
            <person name="Sorokin D.Y."/>
            <person name="Messina E."/>
            <person name="Smedile F."/>
            <person name="La Cono V."/>
            <person name="Hallsworth J.E."/>
            <person name="Yakimov M.M."/>
        </authorList>
    </citation>
    <scope>NUCLEOTIDE SEQUENCE</scope>
    <source>
        <strain evidence="3">HSR-Bgl</strain>
    </source>
</reference>
<feature type="domain" description="UspA" evidence="2">
    <location>
        <begin position="2"/>
        <end position="137"/>
    </location>
</feature>
<dbReference type="PANTHER" id="PTHR46268">
    <property type="entry name" value="STRESS RESPONSE PROTEIN NHAX"/>
    <property type="match status" value="1"/>
</dbReference>
<evidence type="ECO:0000313" key="3">
    <source>
        <dbReference type="EMBL" id="QSG12571.1"/>
    </source>
</evidence>
<dbReference type="RefSeq" id="WP_229115418.1">
    <property type="nucleotide sequence ID" value="NZ_CP064787.1"/>
</dbReference>
<dbReference type="InterPro" id="IPR006016">
    <property type="entry name" value="UspA"/>
</dbReference>
<dbReference type="CDD" id="cd00293">
    <property type="entry name" value="USP-like"/>
    <property type="match status" value="1"/>
</dbReference>
<dbReference type="Pfam" id="PF00582">
    <property type="entry name" value="Usp"/>
    <property type="match status" value="1"/>
</dbReference>
<evidence type="ECO:0000256" key="1">
    <source>
        <dbReference type="ARBA" id="ARBA00008791"/>
    </source>
</evidence>
<gene>
    <name evidence="3" type="primary">uspA16</name>
    <name evidence="3" type="ORF">HSBGL_2164</name>
</gene>
<dbReference type="EMBL" id="CP064789">
    <property type="protein sequence ID" value="QSG12571.1"/>
    <property type="molecule type" value="Genomic_DNA"/>
</dbReference>
<dbReference type="SUPFAM" id="SSF52402">
    <property type="entry name" value="Adenine nucleotide alpha hydrolases-like"/>
    <property type="match status" value="1"/>
</dbReference>
<dbReference type="GeneID" id="68861690"/>
<evidence type="ECO:0000259" key="2">
    <source>
        <dbReference type="Pfam" id="PF00582"/>
    </source>
</evidence>
<proteinExistence type="inferred from homology"/>
<comment type="similarity">
    <text evidence="1">Belongs to the universal stress protein A family.</text>
</comment>
<sequence length="137" mass="14677">MPTRILVAMDDSDMAEHALEHALEMYPAAEITVLHVVGEPSGMMGKATSLALADDIEEAAEEHASEIFDRAREIAGDREVSTDVAWGNPSKVIVNRAESFDAVVIGSHGGSLADRLFVGNVAQQVFRHSPAPVTVVR</sequence>
<dbReference type="AlphaFoldDB" id="A0A897NJS6"/>
<dbReference type="Gene3D" id="3.40.50.620">
    <property type="entry name" value="HUPs"/>
    <property type="match status" value="1"/>
</dbReference>
<evidence type="ECO:0000313" key="4">
    <source>
        <dbReference type="Proteomes" id="UP000663305"/>
    </source>
</evidence>
<protein>
    <submittedName>
        <fullName evidence="3">Nucleotide-binding protein, UspA family</fullName>
    </submittedName>
</protein>
<dbReference type="Proteomes" id="UP000663305">
    <property type="component" value="Chromosome"/>
</dbReference>
<dbReference type="PANTHER" id="PTHR46268:SF6">
    <property type="entry name" value="UNIVERSAL STRESS PROTEIN UP12"/>
    <property type="match status" value="1"/>
</dbReference>
<accession>A0A897NJS6</accession>
<dbReference type="InterPro" id="IPR014729">
    <property type="entry name" value="Rossmann-like_a/b/a_fold"/>
</dbReference>
<organism evidence="3 4">
    <name type="scientific">Halapricum desulfuricans</name>
    <dbReference type="NCBI Taxonomy" id="2841257"/>
    <lineage>
        <taxon>Archaea</taxon>
        <taxon>Methanobacteriati</taxon>
        <taxon>Methanobacteriota</taxon>
        <taxon>Stenosarchaea group</taxon>
        <taxon>Halobacteria</taxon>
        <taxon>Halobacteriales</taxon>
        <taxon>Haloarculaceae</taxon>
        <taxon>Halapricum</taxon>
    </lineage>
</organism>